<keyword evidence="5 7" id="KW-0862">Zinc</keyword>
<dbReference type="InParanoid" id="A0A397RPI1"/>
<dbReference type="SUPFAM" id="SSF51658">
    <property type="entry name" value="Xylose isomerase-like"/>
    <property type="match status" value="1"/>
</dbReference>
<dbReference type="SMART" id="SM00518">
    <property type="entry name" value="AP2Ec"/>
    <property type="match status" value="1"/>
</dbReference>
<comment type="catalytic activity">
    <reaction evidence="7">
        <text>Endonucleolytic cleavage to 5'-phosphooligonucleotide end-products.</text>
        <dbReference type="EC" id="3.1.21.2"/>
    </reaction>
</comment>
<evidence type="ECO:0000256" key="7">
    <source>
        <dbReference type="HAMAP-Rule" id="MF_00152"/>
    </source>
</evidence>
<accession>A0A397RPI1</accession>
<evidence type="ECO:0000256" key="2">
    <source>
        <dbReference type="ARBA" id="ARBA00022723"/>
    </source>
</evidence>
<keyword evidence="10" id="KW-1185">Reference proteome</keyword>
<dbReference type="NCBIfam" id="TIGR00587">
    <property type="entry name" value="nfo"/>
    <property type="match status" value="1"/>
</dbReference>
<feature type="binding site" evidence="7">
    <location>
        <position position="226"/>
    </location>
    <ligand>
        <name>Zn(2+)</name>
        <dbReference type="ChEBI" id="CHEBI:29105"/>
        <label>3</label>
    </ligand>
</feature>
<dbReference type="AlphaFoldDB" id="A0A397RPI1"/>
<feature type="binding site" evidence="7">
    <location>
        <position position="224"/>
    </location>
    <ligand>
        <name>Zn(2+)</name>
        <dbReference type="ChEBI" id="CHEBI:29105"/>
        <label>3</label>
    </ligand>
</feature>
<gene>
    <name evidence="7" type="primary">nfo</name>
    <name evidence="9" type="ORF">EI71_01326</name>
</gene>
<evidence type="ECO:0000256" key="6">
    <source>
        <dbReference type="ARBA" id="ARBA00023204"/>
    </source>
</evidence>
<dbReference type="GO" id="GO:0008270">
    <property type="term" value="F:zinc ion binding"/>
    <property type="evidence" value="ECO:0007669"/>
    <property type="project" value="UniProtKB-UniRule"/>
</dbReference>
<organism evidence="9 10">
    <name type="scientific">Anaeroplasma bactoclasticum</name>
    <dbReference type="NCBI Taxonomy" id="2088"/>
    <lineage>
        <taxon>Bacteria</taxon>
        <taxon>Bacillati</taxon>
        <taxon>Mycoplasmatota</taxon>
        <taxon>Mollicutes</taxon>
        <taxon>Anaeroplasmatales</taxon>
        <taxon>Anaeroplasmataceae</taxon>
        <taxon>Anaeroplasma</taxon>
    </lineage>
</organism>
<feature type="binding site" evidence="7">
    <location>
        <position position="142"/>
    </location>
    <ligand>
        <name>Zn(2+)</name>
        <dbReference type="ChEBI" id="CHEBI:29105"/>
        <label>2</label>
    </ligand>
</feature>
<dbReference type="InterPro" id="IPR036237">
    <property type="entry name" value="Xyl_isomerase-like_sf"/>
</dbReference>
<feature type="binding site" evidence="7">
    <location>
        <position position="107"/>
    </location>
    <ligand>
        <name>Zn(2+)</name>
        <dbReference type="ChEBI" id="CHEBI:29105"/>
        <label>1</label>
    </ligand>
</feature>
<evidence type="ECO:0000256" key="1">
    <source>
        <dbReference type="ARBA" id="ARBA00005340"/>
    </source>
</evidence>
<evidence type="ECO:0000313" key="9">
    <source>
        <dbReference type="EMBL" id="RIA75588.1"/>
    </source>
</evidence>
<evidence type="ECO:0000313" key="10">
    <source>
        <dbReference type="Proteomes" id="UP000266506"/>
    </source>
</evidence>
<reference evidence="9 10" key="1">
    <citation type="submission" date="2018-08" db="EMBL/GenBank/DDBJ databases">
        <title>Genomic Encyclopedia of Archaeal and Bacterial Type Strains, Phase II (KMG-II): from individual species to whole genera.</title>
        <authorList>
            <person name="Goeker M."/>
        </authorList>
    </citation>
    <scope>NUCLEOTIDE SEQUENCE [LARGE SCALE GENOMIC DNA]</scope>
    <source>
        <strain evidence="9 10">ATCC 27112</strain>
    </source>
</reference>
<evidence type="ECO:0000259" key="8">
    <source>
        <dbReference type="Pfam" id="PF01261"/>
    </source>
</evidence>
<dbReference type="FunCoup" id="A0A397RPI1">
    <property type="interactions" value="118"/>
</dbReference>
<dbReference type="InterPro" id="IPR018246">
    <property type="entry name" value="AP_endonuc_F2_Zn_BS"/>
</dbReference>
<name>A0A397RPI1_9MOLU</name>
<comment type="cofactor">
    <cofactor evidence="7">
        <name>Zn(2+)</name>
        <dbReference type="ChEBI" id="CHEBI:29105"/>
    </cofactor>
    <text evidence="7">Binds 3 Zn(2+) ions.</text>
</comment>
<feature type="domain" description="Xylose isomerase-like TIM barrel" evidence="8">
    <location>
        <begin position="23"/>
        <end position="273"/>
    </location>
</feature>
<keyword evidence="7" id="KW-0540">Nuclease</keyword>
<feature type="binding site" evidence="7">
    <location>
        <position position="176"/>
    </location>
    <ligand>
        <name>Zn(2+)</name>
        <dbReference type="ChEBI" id="CHEBI:29105"/>
        <label>2</label>
    </ligand>
</feature>
<dbReference type="PROSITE" id="PS00731">
    <property type="entry name" value="AP_NUCLEASE_F2_3"/>
    <property type="match status" value="1"/>
</dbReference>
<dbReference type="RefSeq" id="WP_119016455.1">
    <property type="nucleotide sequence ID" value="NZ_QXEV01000015.1"/>
</dbReference>
<proteinExistence type="inferred from homology"/>
<keyword evidence="4 7" id="KW-0378">Hydrolase</keyword>
<dbReference type="InterPro" id="IPR013022">
    <property type="entry name" value="Xyl_isomerase-like_TIM-brl"/>
</dbReference>
<dbReference type="GO" id="GO:0008833">
    <property type="term" value="F:deoxyribonuclease IV (phage-T4-induced) activity"/>
    <property type="evidence" value="ECO:0007669"/>
    <property type="project" value="UniProtKB-UniRule"/>
</dbReference>
<protein>
    <recommendedName>
        <fullName evidence="7">Probable endonuclease 4</fullName>
        <ecNumber evidence="7">3.1.21.2</ecNumber>
    </recommendedName>
    <alternativeName>
        <fullName evidence="7">Endodeoxyribonuclease IV</fullName>
    </alternativeName>
    <alternativeName>
        <fullName evidence="7">Endonuclease IV</fullName>
    </alternativeName>
</protein>
<dbReference type="PROSITE" id="PS00730">
    <property type="entry name" value="AP_NUCLEASE_F2_2"/>
    <property type="match status" value="1"/>
</dbReference>
<feature type="binding site" evidence="7">
    <location>
        <position position="67"/>
    </location>
    <ligand>
        <name>Zn(2+)</name>
        <dbReference type="ChEBI" id="CHEBI:29105"/>
        <label>1</label>
    </ligand>
</feature>
<sequence length="278" mass="31337">MFQIGCHLSIVDGYYKTAKNIISIGGNTYQYFSRNPQGGKARAFNQKDLDDFLLFAKENNIKGLLCHAPYTLNPASEKENVREFALICFKEDLVILEKFGNALYNFHPGSCGKQERSVGIKEIIDVLNQVMTKDMTTTILLETMSGKGSELGITFEEIKEIIDGVIYKEHIGVTIDTCHIYSAGYDIVNDLDGVLKHFDEVIGLDRLKAIHLNDSKVPFNSHKDQHAKLGEGTIGLDTLVRIINHPLLKAIPFYLETPNDLDGFMQEIKYLKSKREEC</sequence>
<keyword evidence="2 7" id="KW-0479">Metal-binding</keyword>
<keyword evidence="7 9" id="KW-0255">Endonuclease</keyword>
<comment type="similarity">
    <text evidence="1 7">Belongs to the AP endonuclease 2 family.</text>
</comment>
<comment type="function">
    <text evidence="7">Endonuclease IV plays a role in DNA repair. It cleaves phosphodiester bonds at apurinic or apyrimidinic (AP) sites, generating a 3'-hydroxyl group and a 5'-terminal sugar phosphate.</text>
</comment>
<keyword evidence="3 7" id="KW-0227">DNA damage</keyword>
<evidence type="ECO:0000256" key="5">
    <source>
        <dbReference type="ARBA" id="ARBA00022833"/>
    </source>
</evidence>
<feature type="binding site" evidence="7">
    <location>
        <position position="256"/>
    </location>
    <ligand>
        <name>Zn(2+)</name>
        <dbReference type="ChEBI" id="CHEBI:29105"/>
        <label>2</label>
    </ligand>
</feature>
<dbReference type="Proteomes" id="UP000266506">
    <property type="component" value="Unassembled WGS sequence"/>
</dbReference>
<dbReference type="PROSITE" id="PS51432">
    <property type="entry name" value="AP_NUCLEASE_F2_4"/>
    <property type="match status" value="1"/>
</dbReference>
<dbReference type="PANTHER" id="PTHR21445">
    <property type="entry name" value="ENDONUCLEASE IV ENDODEOXYRIBONUCLEASE IV"/>
    <property type="match status" value="1"/>
</dbReference>
<dbReference type="EC" id="3.1.21.2" evidence="7"/>
<dbReference type="EMBL" id="QXEV01000015">
    <property type="protein sequence ID" value="RIA75588.1"/>
    <property type="molecule type" value="Genomic_DNA"/>
</dbReference>
<dbReference type="FunFam" id="3.20.20.150:FF:000001">
    <property type="entry name" value="Probable endonuclease 4"/>
    <property type="match status" value="1"/>
</dbReference>
<dbReference type="Gene3D" id="3.20.20.150">
    <property type="entry name" value="Divalent-metal-dependent TIM barrel enzymes"/>
    <property type="match status" value="1"/>
</dbReference>
<evidence type="ECO:0000256" key="4">
    <source>
        <dbReference type="ARBA" id="ARBA00022801"/>
    </source>
</evidence>
<dbReference type="PANTHER" id="PTHR21445:SF0">
    <property type="entry name" value="APURINIC-APYRIMIDINIC ENDONUCLEASE"/>
    <property type="match status" value="1"/>
</dbReference>
<comment type="caution">
    <text evidence="9">The sequence shown here is derived from an EMBL/GenBank/DDBJ whole genome shotgun (WGS) entry which is preliminary data.</text>
</comment>
<feature type="binding site" evidence="7">
    <location>
        <position position="179"/>
    </location>
    <ligand>
        <name>Zn(2+)</name>
        <dbReference type="ChEBI" id="CHEBI:29105"/>
        <label>3</label>
    </ligand>
</feature>
<dbReference type="HAMAP" id="MF_00152">
    <property type="entry name" value="Nfo"/>
    <property type="match status" value="1"/>
</dbReference>
<dbReference type="InterPro" id="IPR001719">
    <property type="entry name" value="AP_endonuc_2"/>
</dbReference>
<dbReference type="Pfam" id="PF01261">
    <property type="entry name" value="AP_endonuc_2"/>
    <property type="match status" value="1"/>
</dbReference>
<feature type="binding site" evidence="7">
    <location>
        <position position="211"/>
    </location>
    <ligand>
        <name>Zn(2+)</name>
        <dbReference type="ChEBI" id="CHEBI:29105"/>
        <label>2</label>
    </ligand>
</feature>
<dbReference type="CDD" id="cd00019">
    <property type="entry name" value="AP2Ec"/>
    <property type="match status" value="1"/>
</dbReference>
<dbReference type="GO" id="GO:0008081">
    <property type="term" value="F:phosphoric diester hydrolase activity"/>
    <property type="evidence" value="ECO:0007669"/>
    <property type="project" value="TreeGrafter"/>
</dbReference>
<dbReference type="GO" id="GO:0003677">
    <property type="term" value="F:DNA binding"/>
    <property type="evidence" value="ECO:0007669"/>
    <property type="project" value="InterPro"/>
</dbReference>
<evidence type="ECO:0000256" key="3">
    <source>
        <dbReference type="ARBA" id="ARBA00022763"/>
    </source>
</evidence>
<feature type="binding site" evidence="7">
    <location>
        <position position="142"/>
    </location>
    <ligand>
        <name>Zn(2+)</name>
        <dbReference type="ChEBI" id="CHEBI:29105"/>
        <label>1</label>
    </ligand>
</feature>
<dbReference type="GO" id="GO:0003906">
    <property type="term" value="F:DNA-(apurinic or apyrimidinic site) endonuclease activity"/>
    <property type="evidence" value="ECO:0007669"/>
    <property type="project" value="TreeGrafter"/>
</dbReference>
<dbReference type="GO" id="GO:0006284">
    <property type="term" value="P:base-excision repair"/>
    <property type="evidence" value="ECO:0007669"/>
    <property type="project" value="TreeGrafter"/>
</dbReference>
<keyword evidence="6 7" id="KW-0234">DNA repair</keyword>
<dbReference type="OrthoDB" id="9805666at2"/>